<dbReference type="Gene3D" id="3.40.50.300">
    <property type="entry name" value="P-loop containing nucleotide triphosphate hydrolases"/>
    <property type="match status" value="1"/>
</dbReference>
<evidence type="ECO:0000256" key="1">
    <source>
        <dbReference type="ARBA" id="ARBA00004604"/>
    </source>
</evidence>
<keyword evidence="2" id="KW-0690">Ribosome biogenesis</keyword>
<dbReference type="InterPro" id="IPR037875">
    <property type="entry name" value="Bms1_N"/>
</dbReference>
<dbReference type="InterPro" id="IPR012948">
    <property type="entry name" value="AARP2CN"/>
</dbReference>
<feature type="region of interest" description="Disordered" evidence="11">
    <location>
        <begin position="564"/>
        <end position="611"/>
    </location>
</feature>
<feature type="compositionally biased region" description="Acidic residues" evidence="11">
    <location>
        <begin position="339"/>
        <end position="354"/>
    </location>
</feature>
<feature type="compositionally biased region" description="Basic and acidic residues" evidence="11">
    <location>
        <begin position="531"/>
        <end position="547"/>
    </location>
</feature>
<feature type="region of interest" description="Disordered" evidence="11">
    <location>
        <begin position="629"/>
        <end position="723"/>
    </location>
</feature>
<evidence type="ECO:0000256" key="10">
    <source>
        <dbReference type="ARBA" id="ARBA00061391"/>
    </source>
</evidence>
<feature type="region of interest" description="Disordered" evidence="11">
    <location>
        <begin position="1"/>
        <end position="34"/>
    </location>
</feature>
<sequence>MDTPQKAHRVKTSGAKANKHKKNAEKNNPKAFGFLSGRKAEKAARRNLDRDQTRLHVPLVDRTPMEAPPVVVAVVGPPGTGKTTLIKSLVKRFTKHSLSEIKGPITVISGKKRRLTFIECNNDLNSMIDVAKVADLILLMIDASFGLEMETFEFLNILQTHGFPKIMGVLTHLDRFKNNKTLKTTKKKLKHRFWTEIYQGAKLFYLSGVINGRYPNQEIMNLSRFISVMKFRPLIWRNTHPYMIADRVEDLTDPELLRQNPTCVGDHYMDDVSILPDPCPLPDKVRKRLDEKQKLIYAPMSDVGGIMYDKDAVYINVPGSFTKKSQIVKGGLKGADGGSGEEDVEEEESEEEDYEKGQGERMVMNLQDAPDTLASQLEESELRIFADSTPMRAGDVEEDEEDEEDEDMEDDSEEESAGKKGPREQKETDSTGRVRRRAIFGDEDDDIEMESGDEDDEDDDEEEEDQDEDEEDDEEGYGSAHTRRKYKSKYEAKHKAGKNDDSESGEEDVAFAESDSDLGGDSDDEEDEDESALRWKDDLMSKAESVYHSKRRPNLMRLIYGDRKYTPEQIAQGDIEEGPLKLSGDKDSDSDEGFGTGPGTGAEDNSEDDDDFLTLKKEDSDAAIAQTIDSCKSTLEFTDLEEWDATEAKDSIRDRFITGSLDIPGAAAGGDEDEAFGDFEDLETGEKVEGAGSQDEDSDSDDEDGEGSSRKKPVGDKSYEDMSRDEIAAKKEQLKKKFEAEYGDEDEEKKDFYDEIKGDMAKQQQINEAEFEDDDPTTRAMVEGFRPGTYVRILLKDMPCEFIQYFQPEYPIIMGGLLPAEENFGFIQVRVKKHRWHKKILKTNDPLIFSLGWRRIQTMPIYSLNDGTRNRMLKYTPEHMHCLATIYGPIHPPNTGFCCVQSVSDGTSAFRISATGVVLDIDHTVEIVKKLKLTGHPYKIHKNTAFVKDMFTSALEVAKFEGANIRTVSGIRGQVKKAVQKPEGHFRATFEDKVLMSDIVFLRAWYPIKPKKYCNPVTSLLLNKKKEWQGMRLTGQVRHALSLQTPQNHDSTYRPVERMTRRFNTLKVPKAIRSSLPFASKPKLLAAQKRPGLLQRRAVMLEPEEKKIFTLMQQINTLKRDKDTKRAEKAKEKKAIYDKKKAKETANYENRVKRERKEVFRTQGKEQKRAALKEAGGRRKKHKGSDD</sequence>
<evidence type="ECO:0000259" key="12">
    <source>
        <dbReference type="PROSITE" id="PS51714"/>
    </source>
</evidence>
<evidence type="ECO:0000256" key="5">
    <source>
        <dbReference type="ARBA" id="ARBA00022801"/>
    </source>
</evidence>
<evidence type="ECO:0000256" key="3">
    <source>
        <dbReference type="ARBA" id="ARBA00022553"/>
    </source>
</evidence>
<dbReference type="EMBL" id="JAAAIL010001399">
    <property type="protein sequence ID" value="KAG0269743.1"/>
    <property type="molecule type" value="Genomic_DNA"/>
</dbReference>
<evidence type="ECO:0000256" key="6">
    <source>
        <dbReference type="ARBA" id="ARBA00022840"/>
    </source>
</evidence>
<feature type="compositionally biased region" description="Acidic residues" evidence="11">
    <location>
        <begin position="441"/>
        <end position="476"/>
    </location>
</feature>
<protein>
    <submittedName>
        <fullName evidence="13">Glycoside hydrolase 2 (Mannanase, beta-galactosidase)</fullName>
    </submittedName>
</protein>
<dbReference type="PANTHER" id="PTHR12858:SF2">
    <property type="entry name" value="RIBOSOME BIOGENESIS PROTEIN BMS1 HOMOLOG"/>
    <property type="match status" value="1"/>
</dbReference>
<feature type="compositionally biased region" description="Acidic residues" evidence="11">
    <location>
        <begin position="670"/>
        <end position="683"/>
    </location>
</feature>
<dbReference type="GO" id="GO:0030686">
    <property type="term" value="C:90S preribosome"/>
    <property type="evidence" value="ECO:0007669"/>
    <property type="project" value="TreeGrafter"/>
</dbReference>
<feature type="compositionally biased region" description="Basic residues" evidence="11">
    <location>
        <begin position="1178"/>
        <end position="1187"/>
    </location>
</feature>
<keyword evidence="7" id="KW-0342">GTP-binding</keyword>
<keyword evidence="14" id="KW-1185">Reference proteome</keyword>
<dbReference type="GO" id="GO:0032040">
    <property type="term" value="C:small-subunit processome"/>
    <property type="evidence" value="ECO:0007669"/>
    <property type="project" value="UniProtKB-ARBA"/>
</dbReference>
<organism evidence="13 14">
    <name type="scientific">Linnemannia exigua</name>
    <dbReference type="NCBI Taxonomy" id="604196"/>
    <lineage>
        <taxon>Eukaryota</taxon>
        <taxon>Fungi</taxon>
        <taxon>Fungi incertae sedis</taxon>
        <taxon>Mucoromycota</taxon>
        <taxon>Mortierellomycotina</taxon>
        <taxon>Mortierellomycetes</taxon>
        <taxon>Mortierellales</taxon>
        <taxon>Mortierellaceae</taxon>
        <taxon>Linnemannia</taxon>
    </lineage>
</organism>
<comment type="similarity">
    <text evidence="10">Belongs to the TRAFAC class translation factor GTPase superfamily. Bms1-like GTPase family. BMS1 subfamily.</text>
</comment>
<dbReference type="SMART" id="SM01362">
    <property type="entry name" value="DUF663"/>
    <property type="match status" value="1"/>
</dbReference>
<dbReference type="GO" id="GO:0034511">
    <property type="term" value="F:U3 snoRNA binding"/>
    <property type="evidence" value="ECO:0007669"/>
    <property type="project" value="TreeGrafter"/>
</dbReference>
<feature type="compositionally biased region" description="Basic and acidic residues" evidence="11">
    <location>
        <begin position="646"/>
        <end position="656"/>
    </location>
</feature>
<feature type="compositionally biased region" description="Basic and acidic residues" evidence="11">
    <location>
        <begin position="488"/>
        <end position="501"/>
    </location>
</feature>
<keyword evidence="8" id="KW-0539">Nucleus</keyword>
<dbReference type="GO" id="GO:0005524">
    <property type="term" value="F:ATP binding"/>
    <property type="evidence" value="ECO:0007669"/>
    <property type="project" value="UniProtKB-KW"/>
</dbReference>
<dbReference type="InterPro" id="IPR007034">
    <property type="entry name" value="BMS1_TSR1_C"/>
</dbReference>
<dbReference type="FunFam" id="3.40.50.300:FF:000105">
    <property type="entry name" value="BMS1 ribosome biogenesis factor"/>
    <property type="match status" value="1"/>
</dbReference>
<dbReference type="AlphaFoldDB" id="A0AAD4H3B3"/>
<keyword evidence="3" id="KW-0597">Phosphoprotein</keyword>
<evidence type="ECO:0000256" key="7">
    <source>
        <dbReference type="ARBA" id="ARBA00023134"/>
    </source>
</evidence>
<comment type="caution">
    <text evidence="13">The sequence shown here is derived from an EMBL/GenBank/DDBJ whole genome shotgun (WGS) entry which is preliminary data.</text>
</comment>
<gene>
    <name evidence="13" type="primary">BMS1</name>
    <name evidence="13" type="ORF">BGZ95_001921</name>
</gene>
<dbReference type="Proteomes" id="UP001194580">
    <property type="component" value="Unassembled WGS sequence"/>
</dbReference>
<name>A0AAD4H3B3_9FUNG</name>
<evidence type="ECO:0000313" key="13">
    <source>
        <dbReference type="EMBL" id="KAG0269743.1"/>
    </source>
</evidence>
<feature type="compositionally biased region" description="Acidic residues" evidence="11">
    <location>
        <begin position="502"/>
        <end position="530"/>
    </location>
</feature>
<keyword evidence="4" id="KW-0547">Nucleotide-binding</keyword>
<dbReference type="Pfam" id="PF22298">
    <property type="entry name" value="Tsr1_G-like"/>
    <property type="match status" value="1"/>
</dbReference>
<dbReference type="GO" id="GO:0005525">
    <property type="term" value="F:GTP binding"/>
    <property type="evidence" value="ECO:0007669"/>
    <property type="project" value="UniProtKB-KW"/>
</dbReference>
<dbReference type="PANTHER" id="PTHR12858">
    <property type="entry name" value="RIBOSOME BIOGENESIS PROTEIN"/>
    <property type="match status" value="1"/>
</dbReference>
<dbReference type="GO" id="GO:0000462">
    <property type="term" value="P:maturation of SSU-rRNA from tricistronic rRNA transcript (SSU-rRNA, 5.8S rRNA, LSU-rRNA)"/>
    <property type="evidence" value="ECO:0007669"/>
    <property type="project" value="TreeGrafter"/>
</dbReference>
<feature type="region of interest" description="Disordered" evidence="11">
    <location>
        <begin position="382"/>
        <end position="548"/>
    </location>
</feature>
<keyword evidence="6" id="KW-0067">ATP-binding</keyword>
<dbReference type="InterPro" id="IPR030387">
    <property type="entry name" value="G_Bms1/Tsr1_dom"/>
</dbReference>
<evidence type="ECO:0000256" key="9">
    <source>
        <dbReference type="ARBA" id="ARBA00049117"/>
    </source>
</evidence>
<dbReference type="SUPFAM" id="SSF52540">
    <property type="entry name" value="P-loop containing nucleoside triphosphate hydrolases"/>
    <property type="match status" value="1"/>
</dbReference>
<feature type="domain" description="Bms1-type G" evidence="12">
    <location>
        <begin position="68"/>
        <end position="232"/>
    </location>
</feature>
<evidence type="ECO:0000256" key="8">
    <source>
        <dbReference type="ARBA" id="ARBA00023242"/>
    </source>
</evidence>
<dbReference type="GO" id="GO:0003924">
    <property type="term" value="F:GTPase activity"/>
    <property type="evidence" value="ECO:0007669"/>
    <property type="project" value="TreeGrafter"/>
</dbReference>
<evidence type="ECO:0000313" key="14">
    <source>
        <dbReference type="Proteomes" id="UP001194580"/>
    </source>
</evidence>
<dbReference type="PROSITE" id="PS51714">
    <property type="entry name" value="G_BMS1"/>
    <property type="match status" value="1"/>
</dbReference>
<keyword evidence="5 13" id="KW-0378">Hydrolase</keyword>
<dbReference type="Pfam" id="PF04950">
    <property type="entry name" value="RIBIOP_C"/>
    <property type="match status" value="1"/>
</dbReference>
<dbReference type="GO" id="GO:0000479">
    <property type="term" value="P:endonucleolytic cleavage of tricistronic rRNA transcript (SSU-rRNA, 5.8S rRNA, LSU-rRNA)"/>
    <property type="evidence" value="ECO:0007669"/>
    <property type="project" value="TreeGrafter"/>
</dbReference>
<feature type="compositionally biased region" description="Basic and acidic residues" evidence="11">
    <location>
        <begin position="416"/>
        <end position="432"/>
    </location>
</feature>
<reference evidence="13" key="1">
    <citation type="journal article" date="2020" name="Fungal Divers.">
        <title>Resolving the Mortierellaceae phylogeny through synthesis of multi-gene phylogenetics and phylogenomics.</title>
        <authorList>
            <person name="Vandepol N."/>
            <person name="Liber J."/>
            <person name="Desiro A."/>
            <person name="Na H."/>
            <person name="Kennedy M."/>
            <person name="Barry K."/>
            <person name="Grigoriev I.V."/>
            <person name="Miller A.N."/>
            <person name="O'Donnell K."/>
            <person name="Stajich J.E."/>
            <person name="Bonito G."/>
        </authorList>
    </citation>
    <scope>NUCLEOTIDE SEQUENCE</scope>
    <source>
        <strain evidence="13">NRRL 28262</strain>
    </source>
</reference>
<feature type="compositionally biased region" description="Acidic residues" evidence="11">
    <location>
        <begin position="396"/>
        <end position="415"/>
    </location>
</feature>
<dbReference type="Pfam" id="PF08142">
    <property type="entry name" value="AARP2CN"/>
    <property type="match status" value="1"/>
</dbReference>
<feature type="region of interest" description="Disordered" evidence="11">
    <location>
        <begin position="329"/>
        <end position="358"/>
    </location>
</feature>
<dbReference type="GO" id="GO:0005654">
    <property type="term" value="C:nucleoplasm"/>
    <property type="evidence" value="ECO:0007669"/>
    <property type="project" value="UniProtKB-ARBA"/>
</dbReference>
<dbReference type="InterPro" id="IPR027417">
    <property type="entry name" value="P-loop_NTPase"/>
</dbReference>
<dbReference type="SMART" id="SM00785">
    <property type="entry name" value="AARP2CN"/>
    <property type="match status" value="1"/>
</dbReference>
<evidence type="ECO:0000256" key="2">
    <source>
        <dbReference type="ARBA" id="ARBA00022517"/>
    </source>
</evidence>
<evidence type="ECO:0000256" key="4">
    <source>
        <dbReference type="ARBA" id="ARBA00022741"/>
    </source>
</evidence>
<dbReference type="CDD" id="cd01882">
    <property type="entry name" value="BMS1"/>
    <property type="match status" value="1"/>
</dbReference>
<feature type="compositionally biased region" description="Basic and acidic residues" evidence="11">
    <location>
        <begin position="707"/>
        <end position="723"/>
    </location>
</feature>
<feature type="compositionally biased region" description="Basic and acidic residues" evidence="11">
    <location>
        <begin position="1120"/>
        <end position="1177"/>
    </location>
</feature>
<feature type="compositionally biased region" description="Basic residues" evidence="11">
    <location>
        <begin position="1"/>
        <end position="23"/>
    </location>
</feature>
<feature type="compositionally biased region" description="Acidic residues" evidence="11">
    <location>
        <begin position="694"/>
        <end position="706"/>
    </location>
</feature>
<comment type="catalytic activity">
    <reaction evidence="9">
        <text>GTP + H2O = GDP + phosphate + H(+)</text>
        <dbReference type="Rhea" id="RHEA:19669"/>
        <dbReference type="ChEBI" id="CHEBI:15377"/>
        <dbReference type="ChEBI" id="CHEBI:15378"/>
        <dbReference type="ChEBI" id="CHEBI:37565"/>
        <dbReference type="ChEBI" id="CHEBI:43474"/>
        <dbReference type="ChEBI" id="CHEBI:58189"/>
    </reaction>
    <physiologicalReaction direction="left-to-right" evidence="9">
        <dbReference type="Rhea" id="RHEA:19670"/>
    </physiologicalReaction>
</comment>
<dbReference type="InterPro" id="IPR039761">
    <property type="entry name" value="Bms1/Tsr1"/>
</dbReference>
<accession>A0AAD4H3B3</accession>
<feature type="region of interest" description="Disordered" evidence="11">
    <location>
        <begin position="1120"/>
        <end position="1187"/>
    </location>
</feature>
<evidence type="ECO:0000256" key="11">
    <source>
        <dbReference type="SAM" id="MobiDB-lite"/>
    </source>
</evidence>
<proteinExistence type="inferred from homology"/>
<comment type="subcellular location">
    <subcellularLocation>
        <location evidence="1">Nucleus</location>
        <location evidence="1">Nucleolus</location>
    </subcellularLocation>
</comment>